<dbReference type="InterPro" id="IPR008479">
    <property type="entry name" value="DUF760"/>
</dbReference>
<dbReference type="PANTHER" id="PTHR33598">
    <property type="entry name" value="OS02G0833400 PROTEIN"/>
    <property type="match status" value="1"/>
</dbReference>
<dbReference type="AlphaFoldDB" id="A0AAQ3Q5P7"/>
<dbReference type="Proteomes" id="UP001327560">
    <property type="component" value="Chromosome 2"/>
</dbReference>
<keyword evidence="3" id="KW-1185">Reference proteome</keyword>
<keyword evidence="1" id="KW-0175">Coiled coil</keyword>
<organism evidence="2 3">
    <name type="scientific">Canna indica</name>
    <name type="common">Indian-shot</name>
    <dbReference type="NCBI Taxonomy" id="4628"/>
    <lineage>
        <taxon>Eukaryota</taxon>
        <taxon>Viridiplantae</taxon>
        <taxon>Streptophyta</taxon>
        <taxon>Embryophyta</taxon>
        <taxon>Tracheophyta</taxon>
        <taxon>Spermatophyta</taxon>
        <taxon>Magnoliopsida</taxon>
        <taxon>Liliopsida</taxon>
        <taxon>Zingiberales</taxon>
        <taxon>Cannaceae</taxon>
        <taxon>Canna</taxon>
    </lineage>
</organism>
<feature type="coiled-coil region" evidence="1">
    <location>
        <begin position="214"/>
        <end position="241"/>
    </location>
</feature>
<name>A0AAQ3Q5P7_9LILI</name>
<dbReference type="Pfam" id="PF05542">
    <property type="entry name" value="DUF760"/>
    <property type="match status" value="2"/>
</dbReference>
<sequence>MPTVAALIPHASFLSRPRPPPPPLVTYPTSSISVRRWLHVPSPIAPFGPAKPRSLVTVACSAAPFNEFDAKVGSKSQLSKKFLLLNLIKGIEPLDVSLIQKDVPADTVDAMKRTISDILGVLPSNKFRVIVEALSESVFSLLVSSIKTGYTLRNAEYRLHLEKNFDISEKHTENREKDTLENGNHEVLIDRTSKMSNSFGECDGEMTPEVRRYIQYLQSRLNSVEKELHDIKRKNSALQMQVVGEEKNELLDYLRSLQPEMVVELSEPTGLGVEEAIRSFAHDLLAVLSAKMHPEPPHHPKNMTGGTLNFRKDDYREFGENTSIRFQPLISLSRDYLAHLLFWCMLLGHYLRGIEYQLELMQIFGVSGEAS</sequence>
<evidence type="ECO:0000313" key="3">
    <source>
        <dbReference type="Proteomes" id="UP001327560"/>
    </source>
</evidence>
<dbReference type="PANTHER" id="PTHR33598:SF2">
    <property type="entry name" value="MAR-BINDING FILAMENT-LIKE PROTEIN"/>
    <property type="match status" value="1"/>
</dbReference>
<accession>A0AAQ3Q5P7</accession>
<dbReference type="EMBL" id="CP136891">
    <property type="protein sequence ID" value="WOK99645.1"/>
    <property type="molecule type" value="Genomic_DNA"/>
</dbReference>
<evidence type="ECO:0000256" key="1">
    <source>
        <dbReference type="SAM" id="Coils"/>
    </source>
</evidence>
<reference evidence="2 3" key="1">
    <citation type="submission" date="2023-10" db="EMBL/GenBank/DDBJ databases">
        <title>Chromosome-scale genome assembly provides insights into flower coloration mechanisms of Canna indica.</title>
        <authorList>
            <person name="Li C."/>
        </authorList>
    </citation>
    <scope>NUCLEOTIDE SEQUENCE [LARGE SCALE GENOMIC DNA]</scope>
    <source>
        <tissue evidence="2">Flower</tissue>
    </source>
</reference>
<protein>
    <submittedName>
        <fullName evidence="2">Uncharacterized protein</fullName>
    </submittedName>
</protein>
<proteinExistence type="predicted"/>
<evidence type="ECO:0000313" key="2">
    <source>
        <dbReference type="EMBL" id="WOK99645.1"/>
    </source>
</evidence>
<gene>
    <name evidence="2" type="ORF">Cni_G08357</name>
</gene>